<name>A0AAD1TBZ2_PELCU</name>
<feature type="short sequence motif" description="Cx2C motif 2" evidence="10">
    <location>
        <begin position="307"/>
        <end position="310"/>
    </location>
</feature>
<comment type="caution">
    <text evidence="10">Lacks conserved residue(s) required for the propagation of feature annotation.</text>
</comment>
<evidence type="ECO:0000313" key="14">
    <source>
        <dbReference type="Proteomes" id="UP001295444"/>
    </source>
</evidence>
<comment type="cofactor">
    <cofactor evidence="10">
        <name>[2Fe-2S] cluster</name>
        <dbReference type="ChEBI" id="CHEBI:190135"/>
    </cofactor>
</comment>
<comment type="cofactor">
    <cofactor evidence="1 10">
        <name>[4Fe-4S] cluster</name>
        <dbReference type="ChEBI" id="CHEBI:49883"/>
    </cofactor>
</comment>
<keyword evidence="8 10" id="KW-0411">Iron-sulfur</keyword>
<sequence length="334" mass="35648">MQVSHLVDTPLGDQMDWDTKGMDSLGVTLHRGHHVAVTWDGSTSPEALAQLVSLIQEAVSPDGRVAVENVERLILSAHPHSTFDVIFLGMVSGSVCVHSSDVLAEVARVLKPGGTVVIQEPVISETGKGESLRTPTLLFSALKLSGLTYVTQVLKEPLISQQVEALETALGVSPKDIFVARVSGKKPNFEVGSSQPLSFTKRQVPARPSADPAAVKLWTLSANDMGDDDLDLLDSDELLEQDDLMKPSPSSLLSGGCGEKNEKKRKACKNCTCGLAEDLEEENSKQSAPKPAPSACGNCYLGDAFRCASCPYLGMPAFKPGEKVLLKPTQLQDA</sequence>
<dbReference type="PANTHER" id="PTHR13273">
    <property type="entry name" value="ANAMORSIN"/>
    <property type="match status" value="1"/>
</dbReference>
<evidence type="ECO:0000256" key="9">
    <source>
        <dbReference type="ARBA" id="ARBA00023128"/>
    </source>
</evidence>
<evidence type="ECO:0000259" key="12">
    <source>
        <dbReference type="Pfam" id="PF20922"/>
    </source>
</evidence>
<dbReference type="AlphaFoldDB" id="A0AAD1TBZ2"/>
<dbReference type="GO" id="GO:0030097">
    <property type="term" value="P:hemopoiesis"/>
    <property type="evidence" value="ECO:0007669"/>
    <property type="project" value="UniProtKB-UniRule"/>
</dbReference>
<dbReference type="Proteomes" id="UP001295444">
    <property type="component" value="Chromosome 12"/>
</dbReference>
<dbReference type="InterPro" id="IPR007785">
    <property type="entry name" value="Anamorsin"/>
</dbReference>
<comment type="subunit">
    <text evidence="10">Monomer. Interacts with NDOR1. Interacts with CHCHD4.</text>
</comment>
<evidence type="ECO:0000256" key="5">
    <source>
        <dbReference type="ARBA" id="ARBA00022714"/>
    </source>
</evidence>
<feature type="binding site" evidence="10">
    <location>
        <position position="299"/>
    </location>
    <ligand>
        <name>[4Fe-4S] cluster</name>
        <dbReference type="ChEBI" id="CHEBI:49883"/>
    </ligand>
</feature>
<comment type="domain">
    <text evidence="10">The twin Cx2C motifs are involved in the recognition by the mitochondrial CHCHD4/MIA40-GFER/ERV1 disulfide relay system. The formation of 2 disulfide bonds in the Cx2C motifs through dithiol/disulfide exchange reactions effectively traps the protein in the mitochondrial intermembrane space.</text>
</comment>
<comment type="domain">
    <text evidence="10">The C-terminal domain binds 2 Fe-S clusters but is otherwise mostly in an intrinsically disordered conformation.</text>
</comment>
<dbReference type="HAMAP" id="MF_03115">
    <property type="entry name" value="Anamorsin"/>
    <property type="match status" value="1"/>
</dbReference>
<dbReference type="GO" id="GO:0051537">
    <property type="term" value="F:2 iron, 2 sulfur cluster binding"/>
    <property type="evidence" value="ECO:0007669"/>
    <property type="project" value="UniProtKB-UniRule"/>
</dbReference>
<keyword evidence="4 10" id="KW-0963">Cytoplasm</keyword>
<keyword evidence="3 10" id="KW-0004">4Fe-4S</keyword>
<evidence type="ECO:0000256" key="7">
    <source>
        <dbReference type="ARBA" id="ARBA00023004"/>
    </source>
</evidence>
<feature type="binding site" evidence="10">
    <location>
        <position position="307"/>
    </location>
    <ligand>
        <name>[4Fe-4S] cluster</name>
        <dbReference type="ChEBI" id="CHEBI:49883"/>
    </ligand>
</feature>
<feature type="binding site" evidence="10">
    <location>
        <position position="271"/>
    </location>
    <ligand>
        <name>[2Fe-2S] cluster</name>
        <dbReference type="ChEBI" id="CHEBI:190135"/>
    </ligand>
</feature>
<dbReference type="InterPro" id="IPR029063">
    <property type="entry name" value="SAM-dependent_MTases_sf"/>
</dbReference>
<dbReference type="GO" id="GO:0016226">
    <property type="term" value="P:iron-sulfur cluster assembly"/>
    <property type="evidence" value="ECO:0007669"/>
    <property type="project" value="UniProtKB-UniRule"/>
</dbReference>
<keyword evidence="10" id="KW-0539">Nucleus</keyword>
<evidence type="ECO:0000313" key="13">
    <source>
        <dbReference type="EMBL" id="CAH2323861.1"/>
    </source>
</evidence>
<dbReference type="GO" id="GO:0006915">
    <property type="term" value="P:apoptotic process"/>
    <property type="evidence" value="ECO:0007669"/>
    <property type="project" value="UniProtKB-KW"/>
</dbReference>
<keyword evidence="6 10" id="KW-0479">Metal-binding</keyword>
<feature type="binding site" evidence="10">
    <location>
        <position position="296"/>
    </location>
    <ligand>
        <name>[4Fe-4S] cluster</name>
        <dbReference type="ChEBI" id="CHEBI:49883"/>
    </ligand>
</feature>
<gene>
    <name evidence="10" type="primary">CIAPIN1</name>
    <name evidence="13" type="ORF">PECUL_23A057725</name>
</gene>
<dbReference type="Pfam" id="PF05093">
    <property type="entry name" value="CIAPIN1"/>
    <property type="match status" value="2"/>
</dbReference>
<feature type="region of interest" description="Fe-S binding site A" evidence="10">
    <location>
        <begin position="257"/>
        <end position="273"/>
    </location>
</feature>
<dbReference type="InterPro" id="IPR046408">
    <property type="entry name" value="CIAPIN1"/>
</dbReference>
<dbReference type="GO" id="GO:0051539">
    <property type="term" value="F:4 iron, 4 sulfur cluster binding"/>
    <property type="evidence" value="ECO:0007669"/>
    <property type="project" value="UniProtKB-KW"/>
</dbReference>
<evidence type="ECO:0000259" key="11">
    <source>
        <dbReference type="Pfam" id="PF05093"/>
    </source>
</evidence>
<proteinExistence type="inferred from homology"/>
<dbReference type="GO" id="GO:0043066">
    <property type="term" value="P:negative regulation of apoptotic process"/>
    <property type="evidence" value="ECO:0007669"/>
    <property type="project" value="UniProtKB-UniRule"/>
</dbReference>
<protein>
    <recommendedName>
        <fullName evidence="10">Anamorsin</fullName>
    </recommendedName>
    <alternativeName>
        <fullName evidence="10">Cytokine-induced apoptosis inhibitor 1</fullName>
    </alternativeName>
    <alternativeName>
        <fullName evidence="10">Fe-S cluster assembly protein DRE2 homolog</fullName>
    </alternativeName>
</protein>
<evidence type="ECO:0000256" key="6">
    <source>
        <dbReference type="ARBA" id="ARBA00022723"/>
    </source>
</evidence>
<keyword evidence="5 10" id="KW-0001">2Fe-2S</keyword>
<dbReference type="EMBL" id="OW240923">
    <property type="protein sequence ID" value="CAH2323861.1"/>
    <property type="molecule type" value="Genomic_DNA"/>
</dbReference>
<feature type="binding site" evidence="10">
    <location>
        <position position="268"/>
    </location>
    <ligand>
        <name>[2Fe-2S] cluster</name>
        <dbReference type="ChEBI" id="CHEBI:190135"/>
    </ligand>
</feature>
<organism evidence="13 14">
    <name type="scientific">Pelobates cultripes</name>
    <name type="common">Western spadefoot toad</name>
    <dbReference type="NCBI Taxonomy" id="61616"/>
    <lineage>
        <taxon>Eukaryota</taxon>
        <taxon>Metazoa</taxon>
        <taxon>Chordata</taxon>
        <taxon>Craniata</taxon>
        <taxon>Vertebrata</taxon>
        <taxon>Euteleostomi</taxon>
        <taxon>Amphibia</taxon>
        <taxon>Batrachia</taxon>
        <taxon>Anura</taxon>
        <taxon>Pelobatoidea</taxon>
        <taxon>Pelobatidae</taxon>
        <taxon>Pelobates</taxon>
    </lineage>
</organism>
<dbReference type="GO" id="GO:0005758">
    <property type="term" value="C:mitochondrial intermembrane space"/>
    <property type="evidence" value="ECO:0007669"/>
    <property type="project" value="UniProtKB-SubCell"/>
</dbReference>
<evidence type="ECO:0000256" key="4">
    <source>
        <dbReference type="ARBA" id="ARBA00022490"/>
    </source>
</evidence>
<dbReference type="GO" id="GO:0005634">
    <property type="term" value="C:nucleus"/>
    <property type="evidence" value="ECO:0007669"/>
    <property type="project" value="UniProtKB-SubCell"/>
</dbReference>
<keyword evidence="7 10" id="KW-0408">Iron</keyword>
<accession>A0AAD1TBZ2</accession>
<feature type="binding site" evidence="10">
    <location>
        <position position="273"/>
    </location>
    <ligand>
        <name>[2Fe-2S] cluster</name>
        <dbReference type="ChEBI" id="CHEBI:190135"/>
    </ligand>
</feature>
<comment type="domain">
    <text evidence="10">The N-terminal domain has structural similarity with S-adenosyl-L-methionine-dependent methyltransferases, but does not bind S-adenosyl-L-methionine. It is required for correct assembly of the 2 Fe-S clusters.</text>
</comment>
<feature type="domain" description="Anamorsin C-terminal" evidence="11">
    <location>
        <begin position="256"/>
        <end position="288"/>
    </location>
</feature>
<evidence type="ECO:0000256" key="2">
    <source>
        <dbReference type="ARBA" id="ARBA00008169"/>
    </source>
</evidence>
<dbReference type="PANTHER" id="PTHR13273:SF14">
    <property type="entry name" value="ANAMORSIN"/>
    <property type="match status" value="1"/>
</dbReference>
<comment type="function">
    <text evidence="10">Component of the cytosolic iron-sulfur (Fe-S) protein assembly (CIA) machinery required for the maturation of extramitochondrial Fe-S proteins. Part of an electron transfer chain functioning in an early step of cytosolic Fe-S biogenesis, facilitating the de novo assembly of a [4Fe-4S] cluster on the scaffold complex NUBP1-NUBP2. Electrons are transferred to CIAPIN1 from NADPH via the FAD- and FMN-containing protein NDOR1. NDOR1-CIAPIN1 are also required for the assembly of the diferric tyrosyl radical cofactor of ribonucleotide reductase (RNR), probably by providing electrons for reduction during radical cofactor maturation in the catalytic small subunit. Has anti-apoptotic effects in the cell. Involved in negative control of cell death upon cytokine withdrawal. Promotes development of hematopoietic cells.</text>
</comment>
<feature type="region of interest" description="Fe-S binding site B" evidence="10">
    <location>
        <begin position="296"/>
        <end position="310"/>
    </location>
</feature>
<dbReference type="CDD" id="cd02440">
    <property type="entry name" value="AdoMet_MTases"/>
    <property type="match status" value="1"/>
</dbReference>
<evidence type="ECO:0000256" key="10">
    <source>
        <dbReference type="HAMAP-Rule" id="MF_03115"/>
    </source>
</evidence>
<dbReference type="SUPFAM" id="SSF53335">
    <property type="entry name" value="S-adenosyl-L-methionine-dependent methyltransferases"/>
    <property type="match status" value="1"/>
</dbReference>
<dbReference type="GO" id="GO:0046872">
    <property type="term" value="F:metal ion binding"/>
    <property type="evidence" value="ECO:0007669"/>
    <property type="project" value="UniProtKB-KW"/>
</dbReference>
<feature type="binding site" evidence="10">
    <location>
        <position position="257"/>
    </location>
    <ligand>
        <name>[2Fe-2S] cluster</name>
        <dbReference type="ChEBI" id="CHEBI:190135"/>
    </ligand>
</feature>
<dbReference type="InterPro" id="IPR049011">
    <property type="entry name" value="Anamorsin_N_metazoan"/>
</dbReference>
<evidence type="ECO:0000256" key="8">
    <source>
        <dbReference type="ARBA" id="ARBA00023014"/>
    </source>
</evidence>
<keyword evidence="9 10" id="KW-0496">Mitochondrion</keyword>
<feature type="binding site" evidence="10">
    <location>
        <position position="310"/>
    </location>
    <ligand>
        <name>[4Fe-4S] cluster</name>
        <dbReference type="ChEBI" id="CHEBI:49883"/>
    </ligand>
</feature>
<comment type="subcellular location">
    <subcellularLocation>
        <location evidence="10">Cytoplasm</location>
    </subcellularLocation>
    <subcellularLocation>
        <location evidence="10">Nucleus</location>
    </subcellularLocation>
    <subcellularLocation>
        <location evidence="10">Mitochondrion intermembrane space</location>
    </subcellularLocation>
</comment>
<evidence type="ECO:0000256" key="1">
    <source>
        <dbReference type="ARBA" id="ARBA00001966"/>
    </source>
</evidence>
<feature type="domain" description="Anamorsin C-terminal" evidence="11">
    <location>
        <begin position="293"/>
        <end position="325"/>
    </location>
</feature>
<keyword evidence="14" id="KW-1185">Reference proteome</keyword>
<dbReference type="Pfam" id="PF20922">
    <property type="entry name" value="Anamorsin_N"/>
    <property type="match status" value="1"/>
</dbReference>
<evidence type="ECO:0000256" key="3">
    <source>
        <dbReference type="ARBA" id="ARBA00022485"/>
    </source>
</evidence>
<keyword evidence="10" id="KW-0053">Apoptosis</keyword>
<dbReference type="Gene3D" id="3.40.50.150">
    <property type="entry name" value="Vaccinia Virus protein VP39"/>
    <property type="match status" value="1"/>
</dbReference>
<dbReference type="FunFam" id="3.40.50.150:FF:000085">
    <property type="entry name" value="Anamorsin homolog"/>
    <property type="match status" value="1"/>
</dbReference>
<reference evidence="13" key="1">
    <citation type="submission" date="2022-03" db="EMBL/GenBank/DDBJ databases">
        <authorList>
            <person name="Alioto T."/>
            <person name="Alioto T."/>
            <person name="Gomez Garrido J."/>
        </authorList>
    </citation>
    <scope>NUCLEOTIDE SEQUENCE</scope>
</reference>
<feature type="domain" description="Anamorsin N-terminal" evidence="12">
    <location>
        <begin position="32"/>
        <end position="194"/>
    </location>
</feature>
<dbReference type="GO" id="GO:0009055">
    <property type="term" value="F:electron transfer activity"/>
    <property type="evidence" value="ECO:0007669"/>
    <property type="project" value="UniProtKB-UniRule"/>
</dbReference>
<comment type="similarity">
    <text evidence="2 10">Belongs to the anamorsin family.</text>
</comment>
<feature type="short sequence motif" description="Cx2C motif 1" evidence="10">
    <location>
        <begin position="296"/>
        <end position="299"/>
    </location>
</feature>